<protein>
    <submittedName>
        <fullName evidence="2">Uncharacterized protein</fullName>
    </submittedName>
</protein>
<keyword evidence="3" id="KW-1185">Reference proteome</keyword>
<dbReference type="Proteomes" id="UP000012073">
    <property type="component" value="Unassembled WGS sequence"/>
</dbReference>
<dbReference type="AlphaFoldDB" id="R7Q4P6"/>
<evidence type="ECO:0000256" key="1">
    <source>
        <dbReference type="SAM" id="MobiDB-lite"/>
    </source>
</evidence>
<name>R7Q4P6_CHOCR</name>
<evidence type="ECO:0000313" key="3">
    <source>
        <dbReference type="Proteomes" id="UP000012073"/>
    </source>
</evidence>
<dbReference type="Gramene" id="CDF32351">
    <property type="protein sequence ID" value="CDF32351"/>
    <property type="gene ID" value="CHC_T00008083001"/>
</dbReference>
<feature type="compositionally biased region" description="Basic and acidic residues" evidence="1">
    <location>
        <begin position="44"/>
        <end position="56"/>
    </location>
</feature>
<gene>
    <name evidence="2" type="ORF">CHC_T00008083001</name>
</gene>
<dbReference type="RefSeq" id="XP_005712016.1">
    <property type="nucleotide sequence ID" value="XM_005711959.1"/>
</dbReference>
<reference evidence="3" key="1">
    <citation type="journal article" date="2013" name="Proc. Natl. Acad. Sci. U.S.A.">
        <title>Genome structure and metabolic features in the red seaweed Chondrus crispus shed light on evolution of the Archaeplastida.</title>
        <authorList>
            <person name="Collen J."/>
            <person name="Porcel B."/>
            <person name="Carre W."/>
            <person name="Ball S.G."/>
            <person name="Chaparro C."/>
            <person name="Tonon T."/>
            <person name="Barbeyron T."/>
            <person name="Michel G."/>
            <person name="Noel B."/>
            <person name="Valentin K."/>
            <person name="Elias M."/>
            <person name="Artiguenave F."/>
            <person name="Arun A."/>
            <person name="Aury J.M."/>
            <person name="Barbosa-Neto J.F."/>
            <person name="Bothwell J.H."/>
            <person name="Bouget F.Y."/>
            <person name="Brillet L."/>
            <person name="Cabello-Hurtado F."/>
            <person name="Capella-Gutierrez S."/>
            <person name="Charrier B."/>
            <person name="Cladiere L."/>
            <person name="Cock J.M."/>
            <person name="Coelho S.M."/>
            <person name="Colleoni C."/>
            <person name="Czjzek M."/>
            <person name="Da Silva C."/>
            <person name="Delage L."/>
            <person name="Denoeud F."/>
            <person name="Deschamps P."/>
            <person name="Dittami S.M."/>
            <person name="Gabaldon T."/>
            <person name="Gachon C.M."/>
            <person name="Groisillier A."/>
            <person name="Herve C."/>
            <person name="Jabbari K."/>
            <person name="Katinka M."/>
            <person name="Kloareg B."/>
            <person name="Kowalczyk N."/>
            <person name="Labadie K."/>
            <person name="Leblanc C."/>
            <person name="Lopez P.J."/>
            <person name="McLachlan D.H."/>
            <person name="Meslet-Cladiere L."/>
            <person name="Moustafa A."/>
            <person name="Nehr Z."/>
            <person name="Nyvall Collen P."/>
            <person name="Panaud O."/>
            <person name="Partensky F."/>
            <person name="Poulain J."/>
            <person name="Rensing S.A."/>
            <person name="Rousvoal S."/>
            <person name="Samson G."/>
            <person name="Symeonidi A."/>
            <person name="Weissenbach J."/>
            <person name="Zambounis A."/>
            <person name="Wincker P."/>
            <person name="Boyen C."/>
        </authorList>
    </citation>
    <scope>NUCLEOTIDE SEQUENCE [LARGE SCALE GENOMIC DNA]</scope>
    <source>
        <strain evidence="3">cv. Stackhouse</strain>
    </source>
</reference>
<feature type="compositionally biased region" description="Polar residues" evidence="1">
    <location>
        <begin position="57"/>
        <end position="67"/>
    </location>
</feature>
<feature type="region of interest" description="Disordered" evidence="1">
    <location>
        <begin position="44"/>
        <end position="77"/>
    </location>
</feature>
<dbReference type="GeneID" id="17319730"/>
<proteinExistence type="predicted"/>
<accession>R7Q4P6</accession>
<evidence type="ECO:0000313" key="2">
    <source>
        <dbReference type="EMBL" id="CDF32351.1"/>
    </source>
</evidence>
<dbReference type="EMBL" id="HG001477">
    <property type="protein sequence ID" value="CDF32351.1"/>
    <property type="molecule type" value="Genomic_DNA"/>
</dbReference>
<organism evidence="2 3">
    <name type="scientific">Chondrus crispus</name>
    <name type="common">Carrageen Irish moss</name>
    <name type="synonym">Polymorpha crispa</name>
    <dbReference type="NCBI Taxonomy" id="2769"/>
    <lineage>
        <taxon>Eukaryota</taxon>
        <taxon>Rhodophyta</taxon>
        <taxon>Florideophyceae</taxon>
        <taxon>Rhodymeniophycidae</taxon>
        <taxon>Gigartinales</taxon>
        <taxon>Gigartinaceae</taxon>
        <taxon>Chondrus</taxon>
    </lineage>
</organism>
<dbReference type="KEGG" id="ccp:CHC_T00008083001"/>
<sequence>MVTVPLLQQRATVSSFIARGFSSPPLTFARESLRGMQLAVRIGRETKPRPLADETKGSSPISETELATSARAPSRMR</sequence>